<gene>
    <name evidence="1" type="ORF">O6H91_21G045000</name>
</gene>
<dbReference type="Proteomes" id="UP001162992">
    <property type="component" value="Chromosome 21"/>
</dbReference>
<name>A0ACC2AK88_DIPCM</name>
<proteinExistence type="predicted"/>
<organism evidence="1 2">
    <name type="scientific">Diphasiastrum complanatum</name>
    <name type="common">Issler's clubmoss</name>
    <name type="synonym">Lycopodium complanatum</name>
    <dbReference type="NCBI Taxonomy" id="34168"/>
    <lineage>
        <taxon>Eukaryota</taxon>
        <taxon>Viridiplantae</taxon>
        <taxon>Streptophyta</taxon>
        <taxon>Embryophyta</taxon>
        <taxon>Tracheophyta</taxon>
        <taxon>Lycopodiopsida</taxon>
        <taxon>Lycopodiales</taxon>
        <taxon>Lycopodiaceae</taxon>
        <taxon>Lycopodioideae</taxon>
        <taxon>Diphasiastrum</taxon>
    </lineage>
</organism>
<evidence type="ECO:0000313" key="1">
    <source>
        <dbReference type="EMBL" id="KAJ7517896.1"/>
    </source>
</evidence>
<protein>
    <submittedName>
        <fullName evidence="1">Uncharacterized protein</fullName>
    </submittedName>
</protein>
<dbReference type="EMBL" id="CM055112">
    <property type="protein sequence ID" value="KAJ7517896.1"/>
    <property type="molecule type" value="Genomic_DNA"/>
</dbReference>
<reference evidence="2" key="1">
    <citation type="journal article" date="2024" name="Proc. Natl. Acad. Sci. U.S.A.">
        <title>Extraordinary preservation of gene collinearity over three hundred million years revealed in homosporous lycophytes.</title>
        <authorList>
            <person name="Li C."/>
            <person name="Wickell D."/>
            <person name="Kuo L.Y."/>
            <person name="Chen X."/>
            <person name="Nie B."/>
            <person name="Liao X."/>
            <person name="Peng D."/>
            <person name="Ji J."/>
            <person name="Jenkins J."/>
            <person name="Williams M."/>
            <person name="Shu S."/>
            <person name="Plott C."/>
            <person name="Barry K."/>
            <person name="Rajasekar S."/>
            <person name="Grimwood J."/>
            <person name="Han X."/>
            <person name="Sun S."/>
            <person name="Hou Z."/>
            <person name="He W."/>
            <person name="Dai G."/>
            <person name="Sun C."/>
            <person name="Schmutz J."/>
            <person name="Leebens-Mack J.H."/>
            <person name="Li F.W."/>
            <person name="Wang L."/>
        </authorList>
    </citation>
    <scope>NUCLEOTIDE SEQUENCE [LARGE SCALE GENOMIC DNA]</scope>
    <source>
        <strain evidence="2">cv. PW_Plant_1</strain>
    </source>
</reference>
<accession>A0ACC2AK88</accession>
<keyword evidence="2" id="KW-1185">Reference proteome</keyword>
<comment type="caution">
    <text evidence="1">The sequence shown here is derived from an EMBL/GenBank/DDBJ whole genome shotgun (WGS) entry which is preliminary data.</text>
</comment>
<sequence>MPTMLNTAFCPNPSDYQTQSSSGCLPTACSCSLPDRWLRMVGGGLPVLDRQLISQGFDGFVQQVGTPLLFIMSSLGIPNCPITCSTKNQVVFLAMSLATHLVPQPT</sequence>
<evidence type="ECO:0000313" key="2">
    <source>
        <dbReference type="Proteomes" id="UP001162992"/>
    </source>
</evidence>